<reference evidence="1" key="2">
    <citation type="journal article" date="2022" name="New Phytol.">
        <title>Evolutionary transition to the ectomycorrhizal habit in the genomes of a hyperdiverse lineage of mushroom-forming fungi.</title>
        <authorList>
            <person name="Looney B."/>
            <person name="Miyauchi S."/>
            <person name="Morin E."/>
            <person name="Drula E."/>
            <person name="Courty P.E."/>
            <person name="Kohler A."/>
            <person name="Kuo A."/>
            <person name="LaButti K."/>
            <person name="Pangilinan J."/>
            <person name="Lipzen A."/>
            <person name="Riley R."/>
            <person name="Andreopoulos W."/>
            <person name="He G."/>
            <person name="Johnson J."/>
            <person name="Nolan M."/>
            <person name="Tritt A."/>
            <person name="Barry K.W."/>
            <person name="Grigoriev I.V."/>
            <person name="Nagy L.G."/>
            <person name="Hibbett D."/>
            <person name="Henrissat B."/>
            <person name="Matheny P.B."/>
            <person name="Labbe J."/>
            <person name="Martin F.M."/>
        </authorList>
    </citation>
    <scope>NUCLEOTIDE SEQUENCE</scope>
    <source>
        <strain evidence="1">HHB10654</strain>
    </source>
</reference>
<keyword evidence="2" id="KW-1185">Reference proteome</keyword>
<reference evidence="1" key="1">
    <citation type="submission" date="2021-03" db="EMBL/GenBank/DDBJ databases">
        <authorList>
            <consortium name="DOE Joint Genome Institute"/>
            <person name="Ahrendt S."/>
            <person name="Looney B.P."/>
            <person name="Miyauchi S."/>
            <person name="Morin E."/>
            <person name="Drula E."/>
            <person name="Courty P.E."/>
            <person name="Chicoki N."/>
            <person name="Fauchery L."/>
            <person name="Kohler A."/>
            <person name="Kuo A."/>
            <person name="Labutti K."/>
            <person name="Pangilinan J."/>
            <person name="Lipzen A."/>
            <person name="Riley R."/>
            <person name="Andreopoulos W."/>
            <person name="He G."/>
            <person name="Johnson J."/>
            <person name="Barry K.W."/>
            <person name="Grigoriev I.V."/>
            <person name="Nagy L."/>
            <person name="Hibbett D."/>
            <person name="Henrissat B."/>
            <person name="Matheny P.B."/>
            <person name="Labbe J."/>
            <person name="Martin F."/>
        </authorList>
    </citation>
    <scope>NUCLEOTIDE SEQUENCE</scope>
    <source>
        <strain evidence="1">HHB10654</strain>
    </source>
</reference>
<accession>A0ACB8SHH9</accession>
<organism evidence="1 2">
    <name type="scientific">Artomyces pyxidatus</name>
    <dbReference type="NCBI Taxonomy" id="48021"/>
    <lineage>
        <taxon>Eukaryota</taxon>
        <taxon>Fungi</taxon>
        <taxon>Dikarya</taxon>
        <taxon>Basidiomycota</taxon>
        <taxon>Agaricomycotina</taxon>
        <taxon>Agaricomycetes</taxon>
        <taxon>Russulales</taxon>
        <taxon>Auriscalpiaceae</taxon>
        <taxon>Artomyces</taxon>
    </lineage>
</organism>
<protein>
    <submittedName>
        <fullName evidence="1">Uncharacterized protein</fullName>
    </submittedName>
</protein>
<dbReference type="Proteomes" id="UP000814140">
    <property type="component" value="Unassembled WGS sequence"/>
</dbReference>
<dbReference type="EMBL" id="MU277276">
    <property type="protein sequence ID" value="KAI0055903.1"/>
    <property type="molecule type" value="Genomic_DNA"/>
</dbReference>
<comment type="caution">
    <text evidence="1">The sequence shown here is derived from an EMBL/GenBank/DDBJ whole genome shotgun (WGS) entry which is preliminary data.</text>
</comment>
<evidence type="ECO:0000313" key="2">
    <source>
        <dbReference type="Proteomes" id="UP000814140"/>
    </source>
</evidence>
<name>A0ACB8SHH9_9AGAM</name>
<sequence length="234" mass="26338">MAEHGQLPSTFELRAAILDSFATGIHTDIPSIRAQVLQAHPRWRRIRNLLNTPNLPPVLPVPTNDHPPADDASVIVICADIKGRPPFQNRDNLQAHLRTHSVPITQLTSSLSTIMLGLLHDANAYCFREVYDRDPSVHTWYYAWYCAATMSVSADQPVNSIATFFQKEQLPSIRGPVVVIKSGPIDYATSWSSCSSLSAEHLARTIWWYFKSGNSVQDVFGEREFMRYLLAVYV</sequence>
<evidence type="ECO:0000313" key="1">
    <source>
        <dbReference type="EMBL" id="KAI0055903.1"/>
    </source>
</evidence>
<gene>
    <name evidence="1" type="ORF">BV25DRAFT_1842674</name>
</gene>
<proteinExistence type="predicted"/>